<dbReference type="Gene3D" id="1.10.287.620">
    <property type="entry name" value="Helix Hairpins"/>
    <property type="match status" value="1"/>
</dbReference>
<dbReference type="RefSeq" id="WP_344518646.1">
    <property type="nucleotide sequence ID" value="NZ_BAAAUG010000012.1"/>
</dbReference>
<dbReference type="SMART" id="SM00091">
    <property type="entry name" value="PAS"/>
    <property type="match status" value="2"/>
</dbReference>
<keyword evidence="5" id="KW-0949">S-adenosyl-L-methionine</keyword>
<dbReference type="InterPro" id="IPR000014">
    <property type="entry name" value="PAS"/>
</dbReference>
<feature type="domain" description="PAS" evidence="8">
    <location>
        <begin position="322"/>
        <end position="364"/>
    </location>
</feature>
<dbReference type="InterPro" id="IPR036804">
    <property type="entry name" value="CheR_N_sf"/>
</dbReference>
<dbReference type="InterPro" id="IPR022641">
    <property type="entry name" value="CheR_N"/>
</dbReference>
<evidence type="ECO:0000256" key="1">
    <source>
        <dbReference type="ARBA" id="ARBA00001541"/>
    </source>
</evidence>
<dbReference type="EC" id="2.1.1.80" evidence="2"/>
<dbReference type="InterPro" id="IPR035965">
    <property type="entry name" value="PAS-like_dom_sf"/>
</dbReference>
<dbReference type="PROSITE" id="PS50123">
    <property type="entry name" value="CHER"/>
    <property type="match status" value="1"/>
</dbReference>
<dbReference type="InterPro" id="IPR029063">
    <property type="entry name" value="SAM-dependent_MTases_sf"/>
</dbReference>
<dbReference type="InterPro" id="IPR013767">
    <property type="entry name" value="PAS_fold"/>
</dbReference>
<dbReference type="PRINTS" id="PR00996">
    <property type="entry name" value="CHERMTFRASE"/>
</dbReference>
<evidence type="ECO:0000256" key="7">
    <source>
        <dbReference type="SAM" id="MobiDB-lite"/>
    </source>
</evidence>
<feature type="region of interest" description="Disordered" evidence="7">
    <location>
        <begin position="1"/>
        <end position="27"/>
    </location>
</feature>
<evidence type="ECO:0000313" key="11">
    <source>
        <dbReference type="Proteomes" id="UP001501637"/>
    </source>
</evidence>
<dbReference type="InterPro" id="IPR022642">
    <property type="entry name" value="CheR_C"/>
</dbReference>
<dbReference type="PANTHER" id="PTHR24422">
    <property type="entry name" value="CHEMOTAXIS PROTEIN METHYLTRANSFERASE"/>
    <property type="match status" value="1"/>
</dbReference>
<evidence type="ECO:0000259" key="9">
    <source>
        <dbReference type="PROSITE" id="PS50123"/>
    </source>
</evidence>
<evidence type="ECO:0000259" key="8">
    <source>
        <dbReference type="PROSITE" id="PS50112"/>
    </source>
</evidence>
<sequence>MSESPEAGTGHGAEPGASEHPGSAPAPAVDQGLEDLLCFIRDARGFDFTGYKRSTLGRRIRKRMEDVGTGDYADYRDLLETDTVEFRTLFNTILINVTSMFRDPDAWELLQREVVPELISGLGADDEIRVWSAGCSSGEEAYSLAIVFAEALGIEESLNRVKIYATDVDEEALRDARAGQYPARNLESLAVELRDKYFERHGDHYVFRPDLRRRVIFGRHDITRDAPISRLDLLVCRNTLMYFNVEAQAQIVDRFHFALREGRYLFLGKAEMLLSDGERFEAVNIRQRVFRRRPGGSATPYPAIPAKIRPGVGIEAQAATRTRQLRDLILDAAPGAAVALDGDGILVMINNEARSQFGLTTHDVGRPFQDLEISYRPAELRSLIDQATHERRTLRVNGAERRVGNEIQYFDIVVQPIASGPGLPVATNVTFTDVTLAMQLKAEVKRVREDLETAYEELQSTNEELETTNEELQSSIEELETTNEELQSTNEELETTNEELRSGNEELETMNDEMRLRSTDLDEARAFLEGVMSSIAAGVVVLSADLRARSWNRGAADLWGLRADEVLGEPFFELDFGLPTDVLREVVRECVASGKRSGPVVIPAVNRIGRTIDCSVVCSPFDGHNGGVVLLMEDPADTGGS</sequence>
<evidence type="ECO:0000313" key="10">
    <source>
        <dbReference type="EMBL" id="GAA3084239.1"/>
    </source>
</evidence>
<dbReference type="SUPFAM" id="SSF55785">
    <property type="entry name" value="PYP-like sensor domain (PAS domain)"/>
    <property type="match status" value="2"/>
</dbReference>
<dbReference type="Gene3D" id="3.30.450.20">
    <property type="entry name" value="PAS domain"/>
    <property type="match status" value="2"/>
</dbReference>
<dbReference type="SMART" id="SM00138">
    <property type="entry name" value="MeTrc"/>
    <property type="match status" value="1"/>
</dbReference>
<gene>
    <name evidence="10" type="ORF">GCM10010449_05080</name>
</gene>
<dbReference type="Pfam" id="PF00989">
    <property type="entry name" value="PAS"/>
    <property type="match status" value="2"/>
</dbReference>
<keyword evidence="11" id="KW-1185">Reference proteome</keyword>
<keyword evidence="3" id="KW-0489">Methyltransferase</keyword>
<dbReference type="Proteomes" id="UP001501637">
    <property type="component" value="Unassembled WGS sequence"/>
</dbReference>
<protein>
    <recommendedName>
        <fullName evidence="2">protein-glutamate O-methyltransferase</fullName>
        <ecNumber evidence="2">2.1.1.80</ecNumber>
    </recommendedName>
</protein>
<accession>A0ABP6M9W5</accession>
<dbReference type="Pfam" id="PF01739">
    <property type="entry name" value="CheR"/>
    <property type="match status" value="1"/>
</dbReference>
<dbReference type="PANTHER" id="PTHR24422:SF10">
    <property type="entry name" value="CHEMOTAXIS PROTEIN METHYLTRANSFERASE 2"/>
    <property type="match status" value="1"/>
</dbReference>
<keyword evidence="6" id="KW-0175">Coiled coil</keyword>
<dbReference type="InterPro" id="IPR050903">
    <property type="entry name" value="Bact_Chemotaxis_MeTrfase"/>
</dbReference>
<evidence type="ECO:0000256" key="5">
    <source>
        <dbReference type="ARBA" id="ARBA00022691"/>
    </source>
</evidence>
<feature type="coiled-coil region" evidence="6">
    <location>
        <begin position="437"/>
        <end position="524"/>
    </location>
</feature>
<dbReference type="Gene3D" id="1.10.155.10">
    <property type="entry name" value="Chemotaxis receptor methyltransferase CheR, N-terminal domain"/>
    <property type="match status" value="1"/>
</dbReference>
<organism evidence="10 11">
    <name type="scientific">Streptomyces rectiviolaceus</name>
    <dbReference type="NCBI Taxonomy" id="332591"/>
    <lineage>
        <taxon>Bacteria</taxon>
        <taxon>Bacillati</taxon>
        <taxon>Actinomycetota</taxon>
        <taxon>Actinomycetes</taxon>
        <taxon>Kitasatosporales</taxon>
        <taxon>Streptomycetaceae</taxon>
        <taxon>Streptomyces</taxon>
    </lineage>
</organism>
<evidence type="ECO:0000256" key="3">
    <source>
        <dbReference type="ARBA" id="ARBA00022603"/>
    </source>
</evidence>
<comment type="caution">
    <text evidence="10">The sequence shown here is derived from an EMBL/GenBank/DDBJ whole genome shotgun (WGS) entry which is preliminary data.</text>
</comment>
<dbReference type="NCBIfam" id="TIGR00229">
    <property type="entry name" value="sensory_box"/>
    <property type="match status" value="1"/>
</dbReference>
<dbReference type="SUPFAM" id="SSF47757">
    <property type="entry name" value="Chemotaxis receptor methyltransferase CheR, N-terminal domain"/>
    <property type="match status" value="1"/>
</dbReference>
<evidence type="ECO:0000256" key="4">
    <source>
        <dbReference type="ARBA" id="ARBA00022679"/>
    </source>
</evidence>
<comment type="catalytic activity">
    <reaction evidence="1">
        <text>L-glutamyl-[protein] + S-adenosyl-L-methionine = [protein]-L-glutamate 5-O-methyl ester + S-adenosyl-L-homocysteine</text>
        <dbReference type="Rhea" id="RHEA:24452"/>
        <dbReference type="Rhea" id="RHEA-COMP:10208"/>
        <dbReference type="Rhea" id="RHEA-COMP:10311"/>
        <dbReference type="ChEBI" id="CHEBI:29973"/>
        <dbReference type="ChEBI" id="CHEBI:57856"/>
        <dbReference type="ChEBI" id="CHEBI:59789"/>
        <dbReference type="ChEBI" id="CHEBI:82795"/>
        <dbReference type="EC" id="2.1.1.80"/>
    </reaction>
</comment>
<dbReference type="EMBL" id="BAAAUG010000012">
    <property type="protein sequence ID" value="GAA3084239.1"/>
    <property type="molecule type" value="Genomic_DNA"/>
</dbReference>
<dbReference type="CDD" id="cd02440">
    <property type="entry name" value="AdoMet_MTases"/>
    <property type="match status" value="1"/>
</dbReference>
<evidence type="ECO:0000256" key="2">
    <source>
        <dbReference type="ARBA" id="ARBA00012534"/>
    </source>
</evidence>
<reference evidence="11" key="1">
    <citation type="journal article" date="2019" name="Int. J. Syst. Evol. Microbiol.">
        <title>The Global Catalogue of Microorganisms (GCM) 10K type strain sequencing project: providing services to taxonomists for standard genome sequencing and annotation.</title>
        <authorList>
            <consortium name="The Broad Institute Genomics Platform"/>
            <consortium name="The Broad Institute Genome Sequencing Center for Infectious Disease"/>
            <person name="Wu L."/>
            <person name="Ma J."/>
        </authorList>
    </citation>
    <scope>NUCLEOTIDE SEQUENCE [LARGE SCALE GENOMIC DNA]</scope>
    <source>
        <strain evidence="11">JCM 9092</strain>
    </source>
</reference>
<feature type="domain" description="PAS" evidence="8">
    <location>
        <begin position="524"/>
        <end position="594"/>
    </location>
</feature>
<name>A0ABP6M9W5_9ACTN</name>
<keyword evidence="4" id="KW-0808">Transferase</keyword>
<dbReference type="SUPFAM" id="SSF53335">
    <property type="entry name" value="S-adenosyl-L-methionine-dependent methyltransferases"/>
    <property type="match status" value="1"/>
</dbReference>
<dbReference type="InterPro" id="IPR000780">
    <property type="entry name" value="CheR_MeTrfase"/>
</dbReference>
<dbReference type="PROSITE" id="PS50112">
    <property type="entry name" value="PAS"/>
    <property type="match status" value="2"/>
</dbReference>
<evidence type="ECO:0000256" key="6">
    <source>
        <dbReference type="SAM" id="Coils"/>
    </source>
</evidence>
<proteinExistence type="predicted"/>
<dbReference type="Gene3D" id="3.40.50.150">
    <property type="entry name" value="Vaccinia Virus protein VP39"/>
    <property type="match status" value="1"/>
</dbReference>
<dbReference type="Pfam" id="PF03705">
    <property type="entry name" value="CheR_N"/>
    <property type="match status" value="1"/>
</dbReference>
<dbReference type="CDD" id="cd00130">
    <property type="entry name" value="PAS"/>
    <property type="match status" value="2"/>
</dbReference>
<feature type="domain" description="CheR-type methyltransferase" evidence="9">
    <location>
        <begin position="30"/>
        <end position="293"/>
    </location>
</feature>